<reference evidence="1 2" key="1">
    <citation type="submission" date="2011-06" db="EMBL/GenBank/DDBJ databases">
        <title>The Genome Sequence of Fusarium oxysporum FOSC 3-a.</title>
        <authorList>
            <consortium name="The Broad Institute Genome Sequencing Platform"/>
            <person name="Ma L.-J."/>
            <person name="Gale L.R."/>
            <person name="Schwartz D.C."/>
            <person name="Zhou S."/>
            <person name="Corby-Kistler H."/>
            <person name="Young S.K."/>
            <person name="Zeng Q."/>
            <person name="Gargeya S."/>
            <person name="Fitzgerald M."/>
            <person name="Haas B."/>
            <person name="Abouelleil A."/>
            <person name="Alvarado L."/>
            <person name="Arachchi H.M."/>
            <person name="Berlin A."/>
            <person name="Brown A."/>
            <person name="Chapman S.B."/>
            <person name="Chen Z."/>
            <person name="Dunbar C."/>
            <person name="Freedman E."/>
            <person name="Gearin G."/>
            <person name="Gellesch M."/>
            <person name="Goldberg J."/>
            <person name="Griggs A."/>
            <person name="Gujja S."/>
            <person name="Heiman D."/>
            <person name="Howarth C."/>
            <person name="Larson L."/>
            <person name="Lui A."/>
            <person name="MacDonald P.J.P."/>
            <person name="Mehta T."/>
            <person name="Montmayeur A."/>
            <person name="Murphy C."/>
            <person name="Neiman D."/>
            <person name="Pearson M."/>
            <person name="Priest M."/>
            <person name="Roberts A."/>
            <person name="Saif S."/>
            <person name="Shea T."/>
            <person name="Shenoy N."/>
            <person name="Sisk P."/>
            <person name="Stolte C."/>
            <person name="Sykes S."/>
            <person name="Wortman J."/>
            <person name="Nusbaum C."/>
            <person name="Birren B."/>
        </authorList>
    </citation>
    <scope>NUCLEOTIDE SEQUENCE [LARGE SCALE GENOMIC DNA]</scope>
    <source>
        <strain evidence="2">FOSC 3-a</strain>
    </source>
</reference>
<dbReference type="HOGENOM" id="CLU_3175410_0_0_1"/>
<evidence type="ECO:0000313" key="1">
    <source>
        <dbReference type="EMBL" id="EWY88144.1"/>
    </source>
</evidence>
<proteinExistence type="predicted"/>
<dbReference type="EMBL" id="JH717844">
    <property type="protein sequence ID" value="EWY88144.1"/>
    <property type="molecule type" value="Genomic_DNA"/>
</dbReference>
<protein>
    <submittedName>
        <fullName evidence="1">Uncharacterized protein</fullName>
    </submittedName>
</protein>
<organism evidence="1 2">
    <name type="scientific">Fusarium oxysporum NRRL 32931</name>
    <dbReference type="NCBI Taxonomy" id="660029"/>
    <lineage>
        <taxon>Eukaryota</taxon>
        <taxon>Fungi</taxon>
        <taxon>Dikarya</taxon>
        <taxon>Ascomycota</taxon>
        <taxon>Pezizomycotina</taxon>
        <taxon>Sordariomycetes</taxon>
        <taxon>Hypocreomycetidae</taxon>
        <taxon>Hypocreales</taxon>
        <taxon>Nectriaceae</taxon>
        <taxon>Fusarium</taxon>
        <taxon>Fusarium oxysporum species complex</taxon>
    </lineage>
</organism>
<gene>
    <name evidence="1" type="ORF">FOYG_09470</name>
</gene>
<name>W9I5C6_FUSOX</name>
<accession>W9I5C6</accession>
<evidence type="ECO:0000313" key="2">
    <source>
        <dbReference type="Proteomes" id="UP000030753"/>
    </source>
</evidence>
<dbReference type="AlphaFoldDB" id="W9I5C6"/>
<sequence>MNTLLMKEHGTSDIMSVILKLWEPSMLNSLDYVSTTTKIRWLPADGD</sequence>
<dbReference type="Proteomes" id="UP000030753">
    <property type="component" value="Unassembled WGS sequence"/>
</dbReference>